<organism evidence="1 2">
    <name type="scientific">Larinioides sclopetarius</name>
    <dbReference type="NCBI Taxonomy" id="280406"/>
    <lineage>
        <taxon>Eukaryota</taxon>
        <taxon>Metazoa</taxon>
        <taxon>Ecdysozoa</taxon>
        <taxon>Arthropoda</taxon>
        <taxon>Chelicerata</taxon>
        <taxon>Arachnida</taxon>
        <taxon>Araneae</taxon>
        <taxon>Araneomorphae</taxon>
        <taxon>Entelegynae</taxon>
        <taxon>Araneoidea</taxon>
        <taxon>Araneidae</taxon>
        <taxon>Larinioides</taxon>
    </lineage>
</organism>
<accession>A0AAV1YZT1</accession>
<evidence type="ECO:0000313" key="1">
    <source>
        <dbReference type="EMBL" id="CAL1264807.1"/>
    </source>
</evidence>
<protein>
    <recommendedName>
        <fullName evidence="3">DNA-directed DNA polymerase</fullName>
    </recommendedName>
</protein>
<dbReference type="PANTHER" id="PTHR33568:SF3">
    <property type="entry name" value="DNA-DIRECTED DNA POLYMERASE"/>
    <property type="match status" value="1"/>
</dbReference>
<dbReference type="Proteomes" id="UP001497382">
    <property type="component" value="Unassembled WGS sequence"/>
</dbReference>
<dbReference type="GO" id="GO:0071897">
    <property type="term" value="P:DNA biosynthetic process"/>
    <property type="evidence" value="ECO:0007669"/>
    <property type="project" value="UniProtKB-ARBA"/>
</dbReference>
<evidence type="ECO:0008006" key="3">
    <source>
        <dbReference type="Google" id="ProtNLM"/>
    </source>
</evidence>
<keyword evidence="2" id="KW-1185">Reference proteome</keyword>
<dbReference type="Gene3D" id="3.90.1600.10">
    <property type="entry name" value="Palm domain of DNA polymerase"/>
    <property type="match status" value="1"/>
</dbReference>
<proteinExistence type="predicted"/>
<dbReference type="EMBL" id="CAXIEN010000014">
    <property type="protein sequence ID" value="CAL1264807.1"/>
    <property type="molecule type" value="Genomic_DNA"/>
</dbReference>
<evidence type="ECO:0000313" key="2">
    <source>
        <dbReference type="Proteomes" id="UP001497382"/>
    </source>
</evidence>
<dbReference type="PANTHER" id="PTHR33568">
    <property type="entry name" value="DNA POLYMERASE"/>
    <property type="match status" value="1"/>
</dbReference>
<gene>
    <name evidence="1" type="ORF">LARSCL_LOCUS2168</name>
</gene>
<dbReference type="InterPro" id="IPR023211">
    <property type="entry name" value="DNA_pol_palm_dom_sf"/>
</dbReference>
<dbReference type="AlphaFoldDB" id="A0AAV1YZT1"/>
<dbReference type="InterPro" id="IPR043502">
    <property type="entry name" value="DNA/RNA_pol_sf"/>
</dbReference>
<sequence>MIDGISVNGYCEETNTVRFQIKDIYLPSEEVAAIVWEYKKHFDPQGSSINIFLVAFTTCYAHPKLNSEMDKLGDAVLYNDTDSIIYASNGMNDPPLGNLLDGPKYYAYKTCCKVRGFTLNFRDTEILNYETIKHVACSLDRNSTISVNDAAKITRDGKKRKVLNVEQTKLFRMIYDKRVIKENFSTVPYGF</sequence>
<reference evidence="1 2" key="1">
    <citation type="submission" date="2024-04" db="EMBL/GenBank/DDBJ databases">
        <authorList>
            <person name="Rising A."/>
            <person name="Reimegard J."/>
            <person name="Sonavane S."/>
            <person name="Akerstrom W."/>
            <person name="Nylinder S."/>
            <person name="Hedman E."/>
            <person name="Kallberg Y."/>
        </authorList>
    </citation>
    <scope>NUCLEOTIDE SEQUENCE [LARGE SCALE GENOMIC DNA]</scope>
</reference>
<dbReference type="SUPFAM" id="SSF56672">
    <property type="entry name" value="DNA/RNA polymerases"/>
    <property type="match status" value="1"/>
</dbReference>
<name>A0AAV1YZT1_9ARAC</name>
<comment type="caution">
    <text evidence="1">The sequence shown here is derived from an EMBL/GenBank/DDBJ whole genome shotgun (WGS) entry which is preliminary data.</text>
</comment>